<dbReference type="Proteomes" id="UP000594638">
    <property type="component" value="Unassembled WGS sequence"/>
</dbReference>
<organism evidence="4 5">
    <name type="scientific">Olea europaea subsp. europaea</name>
    <dbReference type="NCBI Taxonomy" id="158383"/>
    <lineage>
        <taxon>Eukaryota</taxon>
        <taxon>Viridiplantae</taxon>
        <taxon>Streptophyta</taxon>
        <taxon>Embryophyta</taxon>
        <taxon>Tracheophyta</taxon>
        <taxon>Spermatophyta</taxon>
        <taxon>Magnoliopsida</taxon>
        <taxon>eudicotyledons</taxon>
        <taxon>Gunneridae</taxon>
        <taxon>Pentapetalae</taxon>
        <taxon>asterids</taxon>
        <taxon>lamiids</taxon>
        <taxon>Lamiales</taxon>
        <taxon>Oleaceae</taxon>
        <taxon>Oleeae</taxon>
        <taxon>Olea</taxon>
    </lineage>
</organism>
<evidence type="ECO:0000256" key="1">
    <source>
        <dbReference type="SAM" id="MobiDB-lite"/>
    </source>
</evidence>
<evidence type="ECO:0000313" key="5">
    <source>
        <dbReference type="Proteomes" id="UP000594638"/>
    </source>
</evidence>
<dbReference type="AlphaFoldDB" id="A0A8S0TNK9"/>
<name>A0A8S0TNK9_OLEEU</name>
<feature type="domain" description="Cupin type-1" evidence="3">
    <location>
        <begin position="58"/>
        <end position="213"/>
    </location>
</feature>
<reference evidence="4 5" key="1">
    <citation type="submission" date="2019-12" db="EMBL/GenBank/DDBJ databases">
        <authorList>
            <person name="Alioto T."/>
            <person name="Alioto T."/>
            <person name="Gomez Garrido J."/>
        </authorList>
    </citation>
    <scope>NUCLEOTIDE SEQUENCE [LARGE SCALE GENOMIC DNA]</scope>
</reference>
<dbReference type="SUPFAM" id="SSF51182">
    <property type="entry name" value="RmlC-like cupins"/>
    <property type="match status" value="1"/>
</dbReference>
<dbReference type="PANTHER" id="PTHR31189">
    <property type="entry name" value="OS03G0336100 PROTEIN-RELATED"/>
    <property type="match status" value="1"/>
</dbReference>
<feature type="domain" description="Cupin type-1" evidence="3">
    <location>
        <begin position="300"/>
        <end position="449"/>
    </location>
</feature>
<dbReference type="OrthoDB" id="2019862at2759"/>
<dbReference type="InterPro" id="IPR014710">
    <property type="entry name" value="RmlC-like_jellyroll"/>
</dbReference>
<comment type="caution">
    <text evidence="4">The sequence shown here is derived from an EMBL/GenBank/DDBJ whole genome shotgun (WGS) entry which is preliminary data.</text>
</comment>
<dbReference type="InterPro" id="IPR050253">
    <property type="entry name" value="Seed_Storage-Functional"/>
</dbReference>
<dbReference type="SMART" id="SM00835">
    <property type="entry name" value="Cupin_1"/>
    <property type="match status" value="2"/>
</dbReference>
<keyword evidence="5" id="KW-1185">Reference proteome</keyword>
<dbReference type="PANTHER" id="PTHR31189:SF2">
    <property type="entry name" value="RMLC-LIKE CUPINS SUPERFAMILY PROTEIN"/>
    <property type="match status" value="1"/>
</dbReference>
<protein>
    <submittedName>
        <fullName evidence="4">Vicilin-like seed storage At2g28490</fullName>
    </submittedName>
</protein>
<accession>A0A8S0TNK9</accession>
<keyword evidence="2" id="KW-0732">Signal</keyword>
<dbReference type="Gene3D" id="2.60.120.10">
    <property type="entry name" value="Jelly Rolls"/>
    <property type="match status" value="2"/>
</dbReference>
<feature type="chain" id="PRO_5035837267" evidence="2">
    <location>
        <begin position="26"/>
        <end position="487"/>
    </location>
</feature>
<dbReference type="CDD" id="cd02245">
    <property type="entry name" value="cupin_7S_vicilin-like_C"/>
    <property type="match status" value="1"/>
</dbReference>
<dbReference type="InterPro" id="IPR006045">
    <property type="entry name" value="Cupin_1"/>
</dbReference>
<dbReference type="CDD" id="cd02244">
    <property type="entry name" value="cupin_7S_vicilin-like_N"/>
    <property type="match status" value="1"/>
</dbReference>
<sequence length="487" mass="53863">MGKRSVSSFLILVVLCSALVAIVGGAYEDEGRRWETGGGAGAGGGEEGGAGMRQGQDQFLLQDSEYVVKTDAGDVRVVRGVGGRFIKSPLHIGFITMEPKSLFIPQYLDSSLVLFVRRGKAKIGHIYKDKLVEKKLETGDIYRIGAGFPFYINNTAEGQRLHIICSIDTSDSLGLQPFQSFYIGGGKYPVSVLSGFDRFTLSMALNVSIVEVEELLSRQMGGPIVFHNVSYSPRTKFLDLENYQKLAEMKRIVHIGKDSEEEEKKQPRWTLRKFLMTYIFGSENEEREDKRGSSDEPDPFNIYDRNPDFKNDYGWSIALDKSDYSPLDDSDLGIFLVNLSAGSMLAPHYNPTATEYGIVLKGTGTIQVVSPDGSLAMNAEVKEGDVFFIPRFFPFCQIASRTGPFEFFGFSSSARNNRPQFLAGDNSILKKLRGPELAKAFGLSEERLDEIVDARSGSTIFPPAIAAQPEAAKIIRTFGNDKITDFN</sequence>
<dbReference type="InterPro" id="IPR011051">
    <property type="entry name" value="RmlC_Cupin_sf"/>
</dbReference>
<evidence type="ECO:0000313" key="4">
    <source>
        <dbReference type="EMBL" id="CAA3007514.1"/>
    </source>
</evidence>
<proteinExistence type="predicted"/>
<feature type="region of interest" description="Disordered" evidence="1">
    <location>
        <begin position="285"/>
        <end position="305"/>
    </location>
</feature>
<evidence type="ECO:0000256" key="2">
    <source>
        <dbReference type="SAM" id="SignalP"/>
    </source>
</evidence>
<feature type="signal peptide" evidence="2">
    <location>
        <begin position="1"/>
        <end position="25"/>
    </location>
</feature>
<evidence type="ECO:0000259" key="3">
    <source>
        <dbReference type="SMART" id="SM00835"/>
    </source>
</evidence>
<gene>
    <name evidence="4" type="ORF">OLEA9_A074178</name>
</gene>
<dbReference type="Pfam" id="PF00190">
    <property type="entry name" value="Cupin_1"/>
    <property type="match status" value="1"/>
</dbReference>
<dbReference type="Gramene" id="OE9A074178T2">
    <property type="protein sequence ID" value="OE9A074178C2"/>
    <property type="gene ID" value="OE9A074178"/>
</dbReference>
<dbReference type="EMBL" id="CACTIH010007277">
    <property type="protein sequence ID" value="CAA3007514.1"/>
    <property type="molecule type" value="Genomic_DNA"/>
</dbReference>
<dbReference type="Gramene" id="OE9A074178T1">
    <property type="protein sequence ID" value="OE9A074178C1"/>
    <property type="gene ID" value="OE9A074178"/>
</dbReference>